<sequence length="236" mass="25895">MPKDIPRLQWFGDGDGDDTTRSRSSSVWLGFAQLLMPKEYDRVEAIRRHRREVKLERKAQAEVEADAEAAAAEAVTAQQVIASAGDAERNQAGEAAAADGSAEVQQHDVEQEQEQAQAEDLNLNLNQMKPAPAANKRGLVQQVLVPDATGAGTRGNKTRARLHSIASNKLAAKGIKVRTHTNPAPNRTMESSVEQEKPGLEIEKDVHHRPDPESQNIQTVPTRSSPVFENEYKLLV</sequence>
<dbReference type="Proteomes" id="UP001345827">
    <property type="component" value="Unassembled WGS sequence"/>
</dbReference>
<feature type="region of interest" description="Disordered" evidence="1">
    <location>
        <begin position="176"/>
        <end position="225"/>
    </location>
</feature>
<reference evidence="2 3" key="1">
    <citation type="submission" date="2023-06" db="EMBL/GenBank/DDBJ databases">
        <title>Black Yeasts Isolated from many extreme environments.</title>
        <authorList>
            <person name="Coleine C."/>
            <person name="Stajich J.E."/>
            <person name="Selbmann L."/>
        </authorList>
    </citation>
    <scope>NUCLEOTIDE SEQUENCE [LARGE SCALE GENOMIC DNA]</scope>
    <source>
        <strain evidence="2 3">CCFEE 5887</strain>
    </source>
</reference>
<keyword evidence="3" id="KW-1185">Reference proteome</keyword>
<evidence type="ECO:0000256" key="1">
    <source>
        <dbReference type="SAM" id="MobiDB-lite"/>
    </source>
</evidence>
<dbReference type="AlphaFoldDB" id="A0AAV9PZX7"/>
<name>A0AAV9PZX7_9PEZI</name>
<feature type="compositionally biased region" description="Basic and acidic residues" evidence="1">
    <location>
        <begin position="194"/>
        <end position="212"/>
    </location>
</feature>
<dbReference type="EMBL" id="JAXLQG010000018">
    <property type="protein sequence ID" value="KAK5531020.1"/>
    <property type="molecule type" value="Genomic_DNA"/>
</dbReference>
<accession>A0AAV9PZX7</accession>
<feature type="compositionally biased region" description="Low complexity" evidence="1">
    <location>
        <begin position="92"/>
        <end position="104"/>
    </location>
</feature>
<feature type="compositionally biased region" description="Polar residues" evidence="1">
    <location>
        <begin position="213"/>
        <end position="225"/>
    </location>
</feature>
<feature type="region of interest" description="Disordered" evidence="1">
    <location>
        <begin position="85"/>
        <end position="117"/>
    </location>
</feature>
<protein>
    <submittedName>
        <fullName evidence="2">Uncharacterized protein</fullName>
    </submittedName>
</protein>
<feature type="region of interest" description="Disordered" evidence="1">
    <location>
        <begin position="1"/>
        <end position="23"/>
    </location>
</feature>
<evidence type="ECO:0000313" key="3">
    <source>
        <dbReference type="Proteomes" id="UP001345827"/>
    </source>
</evidence>
<gene>
    <name evidence="2" type="ORF">LTR25_008877</name>
</gene>
<comment type="caution">
    <text evidence="2">The sequence shown here is derived from an EMBL/GenBank/DDBJ whole genome shotgun (WGS) entry which is preliminary data.</text>
</comment>
<evidence type="ECO:0000313" key="2">
    <source>
        <dbReference type="EMBL" id="KAK5531020.1"/>
    </source>
</evidence>
<proteinExistence type="predicted"/>
<feature type="compositionally biased region" description="Polar residues" evidence="1">
    <location>
        <begin position="180"/>
        <end position="192"/>
    </location>
</feature>
<organism evidence="2 3">
    <name type="scientific">Vermiconidia calcicola</name>
    <dbReference type="NCBI Taxonomy" id="1690605"/>
    <lineage>
        <taxon>Eukaryota</taxon>
        <taxon>Fungi</taxon>
        <taxon>Dikarya</taxon>
        <taxon>Ascomycota</taxon>
        <taxon>Pezizomycotina</taxon>
        <taxon>Dothideomycetes</taxon>
        <taxon>Dothideomycetidae</taxon>
        <taxon>Mycosphaerellales</taxon>
        <taxon>Extremaceae</taxon>
        <taxon>Vermiconidia</taxon>
    </lineage>
</organism>